<evidence type="ECO:0000313" key="2">
    <source>
        <dbReference type="Proteomes" id="UP000283817"/>
    </source>
</evidence>
<protein>
    <submittedName>
        <fullName evidence="1">Uncharacterized protein</fullName>
    </submittedName>
</protein>
<organism evidence="1 2">
    <name type="scientific">Rhizobium leguminosarum</name>
    <dbReference type="NCBI Taxonomy" id="384"/>
    <lineage>
        <taxon>Bacteria</taxon>
        <taxon>Pseudomonadati</taxon>
        <taxon>Pseudomonadota</taxon>
        <taxon>Alphaproteobacteria</taxon>
        <taxon>Hyphomicrobiales</taxon>
        <taxon>Rhizobiaceae</taxon>
        <taxon>Rhizobium/Agrobacterium group</taxon>
        <taxon>Rhizobium</taxon>
    </lineage>
</organism>
<comment type="caution">
    <text evidence="1">The sequence shown here is derived from an EMBL/GenBank/DDBJ whole genome shotgun (WGS) entry which is preliminary data.</text>
</comment>
<dbReference type="EMBL" id="SBHX01000018">
    <property type="protein sequence ID" value="RWX34078.1"/>
    <property type="molecule type" value="Genomic_DNA"/>
</dbReference>
<dbReference type="Proteomes" id="UP000283817">
    <property type="component" value="Unassembled WGS sequence"/>
</dbReference>
<evidence type="ECO:0000313" key="1">
    <source>
        <dbReference type="EMBL" id="RWX34078.1"/>
    </source>
</evidence>
<proteinExistence type="predicted"/>
<name>A0A444I772_RHILE</name>
<gene>
    <name evidence="1" type="ORF">EHI47_08830</name>
</gene>
<accession>A0A444I772</accession>
<reference evidence="1 2" key="1">
    <citation type="submission" date="2019-01" db="EMBL/GenBank/DDBJ databases">
        <title>RHIZO-ID as a novel technology for direct rhizobia identification.</title>
        <authorList>
            <person name="De Meyer S.E."/>
        </authorList>
    </citation>
    <scope>NUCLEOTIDE SEQUENCE [LARGE SCALE GENOMIC DNA]</scope>
    <source>
        <strain evidence="1 2">WSM448</strain>
    </source>
</reference>
<dbReference type="AlphaFoldDB" id="A0A444I772"/>
<sequence length="62" mass="6537">MSAAGTPFHELAAASLPAHRPEIGIYFRKARCLGSKSWSVLCASERTHGALGGKHVTSTVDT</sequence>